<keyword evidence="2" id="KW-1185">Reference proteome</keyword>
<reference evidence="1" key="1">
    <citation type="journal article" date="2020" name="Stud. Mycol.">
        <title>101 Dothideomycetes genomes: a test case for predicting lifestyles and emergence of pathogens.</title>
        <authorList>
            <person name="Haridas S."/>
            <person name="Albert R."/>
            <person name="Binder M."/>
            <person name="Bloem J."/>
            <person name="Labutti K."/>
            <person name="Salamov A."/>
            <person name="Andreopoulos B."/>
            <person name="Baker S."/>
            <person name="Barry K."/>
            <person name="Bills G."/>
            <person name="Bluhm B."/>
            <person name="Cannon C."/>
            <person name="Castanera R."/>
            <person name="Culley D."/>
            <person name="Daum C."/>
            <person name="Ezra D."/>
            <person name="Gonzalez J."/>
            <person name="Henrissat B."/>
            <person name="Kuo A."/>
            <person name="Liang C."/>
            <person name="Lipzen A."/>
            <person name="Lutzoni F."/>
            <person name="Magnuson J."/>
            <person name="Mondo S."/>
            <person name="Nolan M."/>
            <person name="Ohm R."/>
            <person name="Pangilinan J."/>
            <person name="Park H.-J."/>
            <person name="Ramirez L."/>
            <person name="Alfaro M."/>
            <person name="Sun H."/>
            <person name="Tritt A."/>
            <person name="Yoshinaga Y."/>
            <person name="Zwiers L.-H."/>
            <person name="Turgeon B."/>
            <person name="Goodwin S."/>
            <person name="Spatafora J."/>
            <person name="Crous P."/>
            <person name="Grigoriev I."/>
        </authorList>
    </citation>
    <scope>NUCLEOTIDE SEQUENCE</scope>
    <source>
        <strain evidence="1">CBS 269.34</strain>
    </source>
</reference>
<proteinExistence type="predicted"/>
<dbReference type="EMBL" id="MU004184">
    <property type="protein sequence ID" value="KAF2499817.1"/>
    <property type="molecule type" value="Genomic_DNA"/>
</dbReference>
<dbReference type="AlphaFoldDB" id="A0A6A6R8Q2"/>
<dbReference type="OrthoDB" id="4757095at2759"/>
<sequence>MGGERRWLCTWGDIFQGPVRSNMGPDDTCGLIRDVLLVCKRMYVDVVGHLAELAVFNIIDLDTLRCLHHSTDISSSRVLSTSGFLVPVLPCIKVLDITVRLPLADFKEHEDLDPATSVPDVTPVGALKAGEESQLAAWLQLFPAITHLKSPRKLRIWLDHEDKSSWSAINERAVLSPLDLLASASDLEVSVNLSNLHPRLETPDRQFMVDSPAPAFKIHRRLRQRYHCQEASNGHLRVEQKIDFPFLLELCEFMDFYSSTVTSMAKIEKKERATWKRGVDVEKVAAEESSDFPCHG</sequence>
<protein>
    <submittedName>
        <fullName evidence="1">Uncharacterized protein</fullName>
    </submittedName>
</protein>
<dbReference type="Proteomes" id="UP000799750">
    <property type="component" value="Unassembled WGS sequence"/>
</dbReference>
<name>A0A6A6R8Q2_9PEZI</name>
<gene>
    <name evidence="1" type="ORF">BU16DRAFT_615187</name>
</gene>
<accession>A0A6A6R8Q2</accession>
<evidence type="ECO:0000313" key="1">
    <source>
        <dbReference type="EMBL" id="KAF2499817.1"/>
    </source>
</evidence>
<evidence type="ECO:0000313" key="2">
    <source>
        <dbReference type="Proteomes" id="UP000799750"/>
    </source>
</evidence>
<organism evidence="1 2">
    <name type="scientific">Lophium mytilinum</name>
    <dbReference type="NCBI Taxonomy" id="390894"/>
    <lineage>
        <taxon>Eukaryota</taxon>
        <taxon>Fungi</taxon>
        <taxon>Dikarya</taxon>
        <taxon>Ascomycota</taxon>
        <taxon>Pezizomycotina</taxon>
        <taxon>Dothideomycetes</taxon>
        <taxon>Pleosporomycetidae</taxon>
        <taxon>Mytilinidiales</taxon>
        <taxon>Mytilinidiaceae</taxon>
        <taxon>Lophium</taxon>
    </lineage>
</organism>